<evidence type="ECO:0000313" key="2">
    <source>
        <dbReference type="Proteomes" id="UP000078540"/>
    </source>
</evidence>
<dbReference type="AlphaFoldDB" id="A0A195BNV2"/>
<accession>A0A195BNV2</accession>
<evidence type="ECO:0000313" key="1">
    <source>
        <dbReference type="EMBL" id="KYM87032.1"/>
    </source>
</evidence>
<reference evidence="1 2" key="1">
    <citation type="submission" date="2015-09" db="EMBL/GenBank/DDBJ databases">
        <title>Atta colombica WGS genome.</title>
        <authorList>
            <person name="Nygaard S."/>
            <person name="Hu H."/>
            <person name="Boomsma J."/>
            <person name="Zhang G."/>
        </authorList>
    </citation>
    <scope>NUCLEOTIDE SEQUENCE [LARGE SCALE GENOMIC DNA]</scope>
    <source>
        <strain evidence="1">Treedump-2</strain>
        <tissue evidence="1">Whole body</tissue>
    </source>
</reference>
<protein>
    <submittedName>
        <fullName evidence="1">Uncharacterized protein</fullName>
    </submittedName>
</protein>
<gene>
    <name evidence="1" type="ORF">ALC53_03649</name>
</gene>
<dbReference type="EMBL" id="KQ976435">
    <property type="protein sequence ID" value="KYM87032.1"/>
    <property type="molecule type" value="Genomic_DNA"/>
</dbReference>
<name>A0A195BNV2_9HYME</name>
<sequence>MRTPTRPLLHGRRQNNRYATPAVLFLDVNPGEPQTKCVSSACVHALRNAARTSQSCDTMALTSDDRPTGAFVSIRLIRGNAFNSPVVILNLDEAFPFDFDGTTLVCPIVTTRKRGETILDCPMLARALMPEPRLSRK</sequence>
<proteinExistence type="predicted"/>
<organism evidence="1 2">
    <name type="scientific">Atta colombica</name>
    <dbReference type="NCBI Taxonomy" id="520822"/>
    <lineage>
        <taxon>Eukaryota</taxon>
        <taxon>Metazoa</taxon>
        <taxon>Ecdysozoa</taxon>
        <taxon>Arthropoda</taxon>
        <taxon>Hexapoda</taxon>
        <taxon>Insecta</taxon>
        <taxon>Pterygota</taxon>
        <taxon>Neoptera</taxon>
        <taxon>Endopterygota</taxon>
        <taxon>Hymenoptera</taxon>
        <taxon>Apocrita</taxon>
        <taxon>Aculeata</taxon>
        <taxon>Formicoidea</taxon>
        <taxon>Formicidae</taxon>
        <taxon>Myrmicinae</taxon>
        <taxon>Atta</taxon>
    </lineage>
</organism>
<dbReference type="Proteomes" id="UP000078540">
    <property type="component" value="Unassembled WGS sequence"/>
</dbReference>
<keyword evidence="2" id="KW-1185">Reference proteome</keyword>